<evidence type="ECO:0000313" key="2">
    <source>
        <dbReference type="EMBL" id="ADL59174.1"/>
    </source>
</evidence>
<dbReference type="HOGENOM" id="CLU_2839437_0_0_2"/>
<reference evidence="2 3" key="2">
    <citation type="journal article" date="2010" name="J. Bacteriol.">
        <title>Complete genome sequence of Methanothermobacter marburgensis, a methanoarchaeon model organism.</title>
        <authorList>
            <person name="Liesegang H."/>
            <person name="Kaster A.K."/>
            <person name="Wiezer A."/>
            <person name="Goenrich M."/>
            <person name="Wollherr A."/>
            <person name="Seedorf H."/>
            <person name="Gottschalk G."/>
            <person name="Thauer R.K."/>
        </authorList>
    </citation>
    <scope>NUCLEOTIDE SEQUENCE [LARGE SCALE GENOMIC DNA]</scope>
    <source>
        <strain evidence="3">ATCC BAA-927 / DSM 2133 / JCM 14651 / NBRC 100331 / OCM 82 / Marburg</strain>
    </source>
</reference>
<keyword evidence="1" id="KW-0812">Transmembrane</keyword>
<feature type="transmembrane region" description="Helical" evidence="1">
    <location>
        <begin position="41"/>
        <end position="58"/>
    </location>
</feature>
<dbReference type="PaxDb" id="79929-MTBMA_c15950"/>
<reference key="1">
    <citation type="submission" date="2009-08" db="EMBL/GenBank/DDBJ databases">
        <title>The genome sequence of Methanothermobacter marburgensis.</title>
        <authorList>
            <person name="Kaster A."/>
            <person name="Seedorf H."/>
            <person name="Goenrich M."/>
            <person name="Wiezer A."/>
            <person name="Liesegang H."/>
            <person name="Thauer R."/>
            <person name="Gottschalk G."/>
        </authorList>
    </citation>
    <scope>NUCLEOTIDE SEQUENCE</scope>
    <source>
        <strain>Marburg</strain>
    </source>
</reference>
<dbReference type="STRING" id="79929.MTBMA_c15950"/>
<organism evidence="2 3">
    <name type="scientific">Methanothermobacter marburgensis (strain ATCC BAA-927 / DSM 2133 / JCM 14651 / NBRC 100331 / OCM 82 / Marburg)</name>
    <name type="common">Methanobacterium thermoautotrophicum</name>
    <dbReference type="NCBI Taxonomy" id="79929"/>
    <lineage>
        <taxon>Archaea</taxon>
        <taxon>Methanobacteriati</taxon>
        <taxon>Methanobacteriota</taxon>
        <taxon>Methanomada group</taxon>
        <taxon>Methanobacteria</taxon>
        <taxon>Methanobacteriales</taxon>
        <taxon>Methanobacteriaceae</taxon>
        <taxon>Methanothermobacter</taxon>
    </lineage>
</organism>
<keyword evidence="3" id="KW-1185">Reference proteome</keyword>
<protein>
    <submittedName>
        <fullName evidence="2">Uncharacterized protein</fullName>
    </submittedName>
</protein>
<evidence type="ECO:0000313" key="3">
    <source>
        <dbReference type="Proteomes" id="UP000000345"/>
    </source>
</evidence>
<name>D9PY76_METTM</name>
<keyword evidence="1" id="KW-1133">Transmembrane helix</keyword>
<dbReference type="KEGG" id="mmg:MTBMA_c15950"/>
<proteinExistence type="predicted"/>
<accession>D9PY76</accession>
<dbReference type="Proteomes" id="UP000000345">
    <property type="component" value="Chromosome"/>
</dbReference>
<gene>
    <name evidence="2" type="ordered locus">MTBMA_c15950</name>
</gene>
<dbReference type="AlphaFoldDB" id="D9PY76"/>
<dbReference type="EMBL" id="CP001710">
    <property type="protein sequence ID" value="ADL59174.1"/>
    <property type="molecule type" value="Genomic_DNA"/>
</dbReference>
<sequence length="65" mass="7852">MELNLGFIGVIIGEGDLILRIRDHYLPREYWKYRIIQGHSMVMRLGLMLVRIIVYTILKYRRTLM</sequence>
<evidence type="ECO:0000256" key="1">
    <source>
        <dbReference type="SAM" id="Phobius"/>
    </source>
</evidence>
<keyword evidence="1" id="KW-0472">Membrane</keyword>